<evidence type="ECO:0000313" key="2">
    <source>
        <dbReference type="Proteomes" id="UP001497700"/>
    </source>
</evidence>
<protein>
    <submittedName>
        <fullName evidence="1">Uncharacterized protein</fullName>
    </submittedName>
</protein>
<accession>A0ACB9Z1S5</accession>
<sequence>MLPNTITPYERPSKNAPIIPDDLRDPNLDITTGEVRDRLVKAIPGTKTVLEPNPRYQLIFIVEELPKGRWPTSIGGLPYTMVDEGFQGRFFMLPRRQFGNLALSICETGYDVDNLSEVDLYEMTLEVINHLYMTFGPAACLAELMFTSEKAFYVALNDNFDIYAYSDLLPGKIAGCCVAYLYESEIRRAAPRHMMEPVISAGRPRIMSLVPDGARLSSSRERIRWSTCYLHGLRYKNMEGNVVMKSIRPEPRMLDGSPAECVFVVYNWTFMGQEEGSRGDDDESARERPGDSMCPVWDSDDDAILGFHDHYIAEGDWAGFAVSVSTGHIFSGYRYNSATRFSSGVMINRDLEPIGAFPRAVAPAKQVLRLPGDE</sequence>
<dbReference type="Proteomes" id="UP001497700">
    <property type="component" value="Unassembled WGS sequence"/>
</dbReference>
<keyword evidence="2" id="KW-1185">Reference proteome</keyword>
<comment type="caution">
    <text evidence="1">The sequence shown here is derived from an EMBL/GenBank/DDBJ whole genome shotgun (WGS) entry which is preliminary data.</text>
</comment>
<dbReference type="EMBL" id="MU393469">
    <property type="protein sequence ID" value="KAI4865657.1"/>
    <property type="molecule type" value="Genomic_DNA"/>
</dbReference>
<proteinExistence type="predicted"/>
<gene>
    <name evidence="1" type="ORF">F4820DRAFT_419772</name>
</gene>
<reference evidence="1 2" key="1">
    <citation type="journal article" date="2022" name="New Phytol.">
        <title>Ecological generalism drives hyperdiversity of secondary metabolite gene clusters in xylarialean endophytes.</title>
        <authorList>
            <person name="Franco M.E.E."/>
            <person name="Wisecaver J.H."/>
            <person name="Arnold A.E."/>
            <person name="Ju Y.M."/>
            <person name="Slot J.C."/>
            <person name="Ahrendt S."/>
            <person name="Moore L.P."/>
            <person name="Eastman K.E."/>
            <person name="Scott K."/>
            <person name="Konkel Z."/>
            <person name="Mondo S.J."/>
            <person name="Kuo A."/>
            <person name="Hayes R.D."/>
            <person name="Haridas S."/>
            <person name="Andreopoulos B."/>
            <person name="Riley R."/>
            <person name="LaButti K."/>
            <person name="Pangilinan J."/>
            <person name="Lipzen A."/>
            <person name="Amirebrahimi M."/>
            <person name="Yan J."/>
            <person name="Adam C."/>
            <person name="Keymanesh K."/>
            <person name="Ng V."/>
            <person name="Louie K."/>
            <person name="Northen T."/>
            <person name="Drula E."/>
            <person name="Henrissat B."/>
            <person name="Hsieh H.M."/>
            <person name="Youens-Clark K."/>
            <person name="Lutzoni F."/>
            <person name="Miadlikowska J."/>
            <person name="Eastwood D.C."/>
            <person name="Hamelin R.C."/>
            <person name="Grigoriev I.V."/>
            <person name="U'Ren J.M."/>
        </authorList>
    </citation>
    <scope>NUCLEOTIDE SEQUENCE [LARGE SCALE GENOMIC DNA]</scope>
    <source>
        <strain evidence="1 2">CBS 119005</strain>
    </source>
</reference>
<organism evidence="1 2">
    <name type="scientific">Hypoxylon rubiginosum</name>
    <dbReference type="NCBI Taxonomy" id="110542"/>
    <lineage>
        <taxon>Eukaryota</taxon>
        <taxon>Fungi</taxon>
        <taxon>Dikarya</taxon>
        <taxon>Ascomycota</taxon>
        <taxon>Pezizomycotina</taxon>
        <taxon>Sordariomycetes</taxon>
        <taxon>Xylariomycetidae</taxon>
        <taxon>Xylariales</taxon>
        <taxon>Hypoxylaceae</taxon>
        <taxon>Hypoxylon</taxon>
    </lineage>
</organism>
<evidence type="ECO:0000313" key="1">
    <source>
        <dbReference type="EMBL" id="KAI4865657.1"/>
    </source>
</evidence>
<name>A0ACB9Z1S5_9PEZI</name>